<feature type="region of interest" description="Disordered" evidence="2">
    <location>
        <begin position="275"/>
        <end position="304"/>
    </location>
</feature>
<evidence type="ECO:0000313" key="4">
    <source>
        <dbReference type="EMBL" id="KAF9078047.1"/>
    </source>
</evidence>
<evidence type="ECO:0000256" key="1">
    <source>
        <dbReference type="ARBA" id="ARBA00012513"/>
    </source>
</evidence>
<dbReference type="PANTHER" id="PTHR11909">
    <property type="entry name" value="CASEIN KINASE-RELATED"/>
    <property type="match status" value="1"/>
</dbReference>
<reference evidence="4" key="1">
    <citation type="submission" date="2020-11" db="EMBL/GenBank/DDBJ databases">
        <authorList>
            <consortium name="DOE Joint Genome Institute"/>
            <person name="Ahrendt S."/>
            <person name="Riley R."/>
            <person name="Andreopoulos W."/>
            <person name="Labutti K."/>
            <person name="Pangilinan J."/>
            <person name="Ruiz-Duenas F.J."/>
            <person name="Barrasa J.M."/>
            <person name="Sanchez-Garcia M."/>
            <person name="Camarero S."/>
            <person name="Miyauchi S."/>
            <person name="Serrano A."/>
            <person name="Linde D."/>
            <person name="Babiker R."/>
            <person name="Drula E."/>
            <person name="Ayuso-Fernandez I."/>
            <person name="Pacheco R."/>
            <person name="Padilla G."/>
            <person name="Ferreira P."/>
            <person name="Barriuso J."/>
            <person name="Kellner H."/>
            <person name="Castanera R."/>
            <person name="Alfaro M."/>
            <person name="Ramirez L."/>
            <person name="Pisabarro A.G."/>
            <person name="Kuo A."/>
            <person name="Tritt A."/>
            <person name="Lipzen A."/>
            <person name="He G."/>
            <person name="Yan M."/>
            <person name="Ng V."/>
            <person name="Cullen D."/>
            <person name="Martin F."/>
            <person name="Rosso M.-N."/>
            <person name="Henrissat B."/>
            <person name="Hibbett D."/>
            <person name="Martinez A.T."/>
            <person name="Grigoriev I.V."/>
        </authorList>
    </citation>
    <scope>NUCLEOTIDE SEQUENCE</scope>
    <source>
        <strain evidence="4">AH 40177</strain>
    </source>
</reference>
<feature type="compositionally biased region" description="Polar residues" evidence="2">
    <location>
        <begin position="277"/>
        <end position="291"/>
    </location>
</feature>
<sequence>METNPCTAVPLETVSLEDFAYIEFIAEGGYGIVDKYLSPTGELVAIKRERALSRITRPILDYEYKLLQLLKGHPCIPRVYAYGTMITELKFRVVVMELLGPTVATRFRQSRQEFTAERVAKVGLGMLTAVEYIHSHGFIHRDLKPENFIFGRDDQPNRDTVHIIDFGFAHRYRDRDTNVHFAPGEATAMGTPLYSSLSMHLALSRRDDLQTLSYILVRLIPHRREKTLLDTSKTVSGAPQELERFVSHCFSLEWSGDPDYDFLRSQLSAIAGPDTPYSWSEASEIETTSPLSKEADDSTEPPSIRRGDLILARVLCKESLEYDPKPREPDRSYYHRTGDPEEFPFRPAIVRSVARSGDHLELSLYSLTKDKLEGLGSERRETFRPFPSIPSLDTSDLSVYGTAPSCDFHTQITTGMTPCRHNLPDLALSAIERQIGTVRYGRVYTTDNTETSTLVKNLPKVWPHGDFVLEIAPFESPPDDHPVVWDGFLGWSLDIGTVQLKRKEENGQLIHRDIRSYTKSELAWSGPVGNLPLSCEL</sequence>
<dbReference type="SUPFAM" id="SSF56112">
    <property type="entry name" value="Protein kinase-like (PK-like)"/>
    <property type="match status" value="1"/>
</dbReference>
<evidence type="ECO:0000313" key="5">
    <source>
        <dbReference type="Proteomes" id="UP000772434"/>
    </source>
</evidence>
<proteinExistence type="predicted"/>
<keyword evidence="4" id="KW-0418">Kinase</keyword>
<dbReference type="InterPro" id="IPR011009">
    <property type="entry name" value="Kinase-like_dom_sf"/>
</dbReference>
<name>A0A9P5UG70_9AGAR</name>
<feature type="domain" description="Protein kinase" evidence="3">
    <location>
        <begin position="19"/>
        <end position="270"/>
    </location>
</feature>
<keyword evidence="5" id="KW-1185">Reference proteome</keyword>
<dbReference type="EMBL" id="JADNRY010000002">
    <property type="protein sequence ID" value="KAF9078047.1"/>
    <property type="molecule type" value="Genomic_DNA"/>
</dbReference>
<dbReference type="EC" id="2.7.11.1" evidence="1"/>
<dbReference type="InterPro" id="IPR000719">
    <property type="entry name" value="Prot_kinase_dom"/>
</dbReference>
<dbReference type="GO" id="GO:0005524">
    <property type="term" value="F:ATP binding"/>
    <property type="evidence" value="ECO:0007669"/>
    <property type="project" value="InterPro"/>
</dbReference>
<dbReference type="PROSITE" id="PS00108">
    <property type="entry name" value="PROTEIN_KINASE_ST"/>
    <property type="match status" value="1"/>
</dbReference>
<gene>
    <name evidence="4" type="ORF">BDP27DRAFT_1412961</name>
</gene>
<dbReference type="Gene3D" id="1.10.510.10">
    <property type="entry name" value="Transferase(Phosphotransferase) domain 1"/>
    <property type="match status" value="1"/>
</dbReference>
<keyword evidence="4" id="KW-0808">Transferase</keyword>
<protein>
    <recommendedName>
        <fullName evidence="1">non-specific serine/threonine protein kinase</fullName>
        <ecNumber evidence="1">2.7.11.1</ecNumber>
    </recommendedName>
</protein>
<dbReference type="InterPro" id="IPR050235">
    <property type="entry name" value="CK1_Ser-Thr_kinase"/>
</dbReference>
<evidence type="ECO:0000259" key="3">
    <source>
        <dbReference type="PROSITE" id="PS50011"/>
    </source>
</evidence>
<accession>A0A9P5UG70</accession>
<dbReference type="InterPro" id="IPR008271">
    <property type="entry name" value="Ser/Thr_kinase_AS"/>
</dbReference>
<dbReference type="Pfam" id="PF00069">
    <property type="entry name" value="Pkinase"/>
    <property type="match status" value="1"/>
</dbReference>
<comment type="caution">
    <text evidence="4">The sequence shown here is derived from an EMBL/GenBank/DDBJ whole genome shotgun (WGS) entry which is preliminary data.</text>
</comment>
<dbReference type="Proteomes" id="UP000772434">
    <property type="component" value="Unassembled WGS sequence"/>
</dbReference>
<dbReference type="SMART" id="SM00220">
    <property type="entry name" value="S_TKc"/>
    <property type="match status" value="1"/>
</dbReference>
<organism evidence="4 5">
    <name type="scientific">Rhodocollybia butyracea</name>
    <dbReference type="NCBI Taxonomy" id="206335"/>
    <lineage>
        <taxon>Eukaryota</taxon>
        <taxon>Fungi</taxon>
        <taxon>Dikarya</taxon>
        <taxon>Basidiomycota</taxon>
        <taxon>Agaricomycotina</taxon>
        <taxon>Agaricomycetes</taxon>
        <taxon>Agaricomycetidae</taxon>
        <taxon>Agaricales</taxon>
        <taxon>Marasmiineae</taxon>
        <taxon>Omphalotaceae</taxon>
        <taxon>Rhodocollybia</taxon>
    </lineage>
</organism>
<dbReference type="PROSITE" id="PS50011">
    <property type="entry name" value="PROTEIN_KINASE_DOM"/>
    <property type="match status" value="1"/>
</dbReference>
<dbReference type="OrthoDB" id="5979581at2759"/>
<dbReference type="AlphaFoldDB" id="A0A9P5UG70"/>
<dbReference type="GO" id="GO:0004674">
    <property type="term" value="F:protein serine/threonine kinase activity"/>
    <property type="evidence" value="ECO:0007669"/>
    <property type="project" value="UniProtKB-EC"/>
</dbReference>
<evidence type="ECO:0000256" key="2">
    <source>
        <dbReference type="SAM" id="MobiDB-lite"/>
    </source>
</evidence>